<organism evidence="1">
    <name type="scientific">Arundo donax</name>
    <name type="common">Giant reed</name>
    <name type="synonym">Donax arundinaceus</name>
    <dbReference type="NCBI Taxonomy" id="35708"/>
    <lineage>
        <taxon>Eukaryota</taxon>
        <taxon>Viridiplantae</taxon>
        <taxon>Streptophyta</taxon>
        <taxon>Embryophyta</taxon>
        <taxon>Tracheophyta</taxon>
        <taxon>Spermatophyta</taxon>
        <taxon>Magnoliopsida</taxon>
        <taxon>Liliopsida</taxon>
        <taxon>Poales</taxon>
        <taxon>Poaceae</taxon>
        <taxon>PACMAD clade</taxon>
        <taxon>Arundinoideae</taxon>
        <taxon>Arundineae</taxon>
        <taxon>Arundo</taxon>
    </lineage>
</organism>
<reference evidence="1" key="1">
    <citation type="submission" date="2014-09" db="EMBL/GenBank/DDBJ databases">
        <authorList>
            <person name="Magalhaes I.L.F."/>
            <person name="Oliveira U."/>
            <person name="Santos F.R."/>
            <person name="Vidigal T.H.D.A."/>
            <person name="Brescovit A.D."/>
            <person name="Santos A.J."/>
        </authorList>
    </citation>
    <scope>NUCLEOTIDE SEQUENCE</scope>
    <source>
        <tissue evidence="1">Shoot tissue taken approximately 20 cm above the soil surface</tissue>
    </source>
</reference>
<dbReference type="EMBL" id="GBRH01276144">
    <property type="protein sequence ID" value="JAD21751.1"/>
    <property type="molecule type" value="Transcribed_RNA"/>
</dbReference>
<reference evidence="1" key="2">
    <citation type="journal article" date="2015" name="Data Brief">
        <title>Shoot transcriptome of the giant reed, Arundo donax.</title>
        <authorList>
            <person name="Barrero R.A."/>
            <person name="Guerrero F.D."/>
            <person name="Moolhuijzen P."/>
            <person name="Goolsby J.A."/>
            <person name="Tidwell J."/>
            <person name="Bellgard S.E."/>
            <person name="Bellgard M.I."/>
        </authorList>
    </citation>
    <scope>NUCLEOTIDE SEQUENCE</scope>
    <source>
        <tissue evidence="1">Shoot tissue taken approximately 20 cm above the soil surface</tissue>
    </source>
</reference>
<dbReference type="AlphaFoldDB" id="A0A0A8Y6N6"/>
<accession>A0A0A8Y6N6</accession>
<protein>
    <submittedName>
        <fullName evidence="1">Uncharacterized protein</fullName>
    </submittedName>
</protein>
<proteinExistence type="predicted"/>
<sequence length="47" mass="5524">MDLACLSVPSHHRIHHDPIMHTYSLMHTLPPHKGFQNKKQLLKKQVE</sequence>
<evidence type="ECO:0000313" key="1">
    <source>
        <dbReference type="EMBL" id="JAD21751.1"/>
    </source>
</evidence>
<name>A0A0A8Y6N6_ARUDO</name>